<dbReference type="Pfam" id="PF01266">
    <property type="entry name" value="DAO"/>
    <property type="match status" value="1"/>
</dbReference>
<gene>
    <name evidence="3" type="ORF">BUL40_13810</name>
</gene>
<organism evidence="3 4">
    <name type="scientific">Croceivirga radicis</name>
    <dbReference type="NCBI Taxonomy" id="1929488"/>
    <lineage>
        <taxon>Bacteria</taxon>
        <taxon>Pseudomonadati</taxon>
        <taxon>Bacteroidota</taxon>
        <taxon>Flavobacteriia</taxon>
        <taxon>Flavobacteriales</taxon>
        <taxon>Flavobacteriaceae</taxon>
        <taxon>Croceivirga</taxon>
    </lineage>
</organism>
<dbReference type="OrthoDB" id="9794226at2"/>
<dbReference type="SUPFAM" id="SSF51905">
    <property type="entry name" value="FAD/NAD(P)-binding domain"/>
    <property type="match status" value="1"/>
</dbReference>
<dbReference type="PANTHER" id="PTHR13847:SF289">
    <property type="entry name" value="GLYCINE OXIDASE"/>
    <property type="match status" value="1"/>
</dbReference>
<dbReference type="EMBL" id="MTBC01000010">
    <property type="protein sequence ID" value="OQD41922.1"/>
    <property type="molecule type" value="Genomic_DNA"/>
</dbReference>
<proteinExistence type="predicted"/>
<keyword evidence="1" id="KW-0560">Oxidoreductase</keyword>
<reference evidence="3 4" key="1">
    <citation type="submission" date="2016-12" db="EMBL/GenBank/DDBJ databases">
        <authorList>
            <person name="Song W.-J."/>
            <person name="Kurnit D.M."/>
        </authorList>
    </citation>
    <scope>NUCLEOTIDE SEQUENCE [LARGE SCALE GENOMIC DNA]</scope>
    <source>
        <strain evidence="3 4">HSG9</strain>
    </source>
</reference>
<feature type="domain" description="FAD dependent oxidoreductase" evidence="2">
    <location>
        <begin position="3"/>
        <end position="394"/>
    </location>
</feature>
<dbReference type="PANTHER" id="PTHR13847">
    <property type="entry name" value="SARCOSINE DEHYDROGENASE-RELATED"/>
    <property type="match status" value="1"/>
</dbReference>
<dbReference type="Proteomes" id="UP000191680">
    <property type="component" value="Unassembled WGS sequence"/>
</dbReference>
<evidence type="ECO:0000313" key="3">
    <source>
        <dbReference type="EMBL" id="OQD41922.1"/>
    </source>
</evidence>
<dbReference type="GO" id="GO:0016491">
    <property type="term" value="F:oxidoreductase activity"/>
    <property type="evidence" value="ECO:0007669"/>
    <property type="project" value="UniProtKB-KW"/>
</dbReference>
<dbReference type="Gene3D" id="3.50.50.60">
    <property type="entry name" value="FAD/NAD(P)-binding domain"/>
    <property type="match status" value="2"/>
</dbReference>
<dbReference type="InterPro" id="IPR036188">
    <property type="entry name" value="FAD/NAD-bd_sf"/>
</dbReference>
<comment type="caution">
    <text evidence="3">The sequence shown here is derived from an EMBL/GenBank/DDBJ whole genome shotgun (WGS) entry which is preliminary data.</text>
</comment>
<evidence type="ECO:0000313" key="4">
    <source>
        <dbReference type="Proteomes" id="UP000191680"/>
    </source>
</evidence>
<evidence type="ECO:0000256" key="1">
    <source>
        <dbReference type="ARBA" id="ARBA00023002"/>
    </source>
</evidence>
<name>A0A1V6LP36_9FLAO</name>
<dbReference type="GO" id="GO:0005737">
    <property type="term" value="C:cytoplasm"/>
    <property type="evidence" value="ECO:0007669"/>
    <property type="project" value="TreeGrafter"/>
</dbReference>
<sequence length="414" mass="46000">MAKVVVIGGGIIGLCSAYYLAKDGHEVTILDQQEKGEGASYINAGYITPSHFMPLAAPVVVAQGLKWMFNKTSPLYIKPRWDIDFFKWALYFKSFATKKHVTNSIPLLLDLNLRSQQLYEQLWVDTGLNFHYENKGVLMVCKTKKHFIHEKELAKNATDLGLNVTVHSNEDLLRLQPALAPELVGGVHYACDSHMTPQNFIRQLKEYLLQAGVTIKWQQQVIGFEKENGRLQQVLTKKAQFVADQVVLATGSYTGGLAKQLGLQIPIQGGKGYSMDVFRKSNITIPAILVESRVAITPMDGFTRFAGTMEFSGNNNALNKARIATIAHAANTYYPEVQIHKEELKKAKSGLRPVSPDGIPLIGHTKKYKNLNIATGHAMMGWSLGPITGKLIAENISGRNNYTWAKQLSPDRFA</sequence>
<dbReference type="SUPFAM" id="SSF54373">
    <property type="entry name" value="FAD-linked reductases, C-terminal domain"/>
    <property type="match status" value="1"/>
</dbReference>
<protein>
    <submittedName>
        <fullName evidence="3">Amino acid dehydrogenase</fullName>
    </submittedName>
</protein>
<dbReference type="AlphaFoldDB" id="A0A1V6LP36"/>
<evidence type="ECO:0000259" key="2">
    <source>
        <dbReference type="Pfam" id="PF01266"/>
    </source>
</evidence>
<accession>A0A1V6LP36</accession>
<dbReference type="Gene3D" id="3.30.9.10">
    <property type="entry name" value="D-Amino Acid Oxidase, subunit A, domain 2"/>
    <property type="match status" value="1"/>
</dbReference>
<dbReference type="InterPro" id="IPR006076">
    <property type="entry name" value="FAD-dep_OxRdtase"/>
</dbReference>
<keyword evidence="4" id="KW-1185">Reference proteome</keyword>
<dbReference type="RefSeq" id="WP_080319732.1">
    <property type="nucleotide sequence ID" value="NZ_MTBC01000010.1"/>
</dbReference>